<keyword evidence="4" id="KW-1185">Reference proteome</keyword>
<reference evidence="3 4" key="2">
    <citation type="submission" date="2018-12" db="EMBL/GenBank/DDBJ databases">
        <title>Rhizobacter gummiphilus sp. nov., a rubber-degrading bacterium isolated from the soil of a botanical garden in Japan.</title>
        <authorList>
            <person name="Shunsuke S.S."/>
        </authorList>
    </citation>
    <scope>NUCLEOTIDE SEQUENCE [LARGE SCALE GENOMIC DNA]</scope>
    <source>
        <strain evidence="3 4">S-16</strain>
    </source>
</reference>
<reference evidence="3 4" key="1">
    <citation type="submission" date="2018-08" db="EMBL/GenBank/DDBJ databases">
        <authorList>
            <person name="Khan S.A."/>
            <person name="Jeon C.O."/>
            <person name="Chun B.H."/>
            <person name="Jeong S.E."/>
        </authorList>
    </citation>
    <scope>NUCLEOTIDE SEQUENCE [LARGE SCALE GENOMIC DNA]</scope>
    <source>
        <strain evidence="3 4">S-16</strain>
    </source>
</reference>
<feature type="domain" description="Hemerythrin-like" evidence="2">
    <location>
        <begin position="15"/>
        <end position="152"/>
    </location>
</feature>
<dbReference type="EMBL" id="QUSW01000002">
    <property type="protein sequence ID" value="RQP24929.1"/>
    <property type="molecule type" value="Genomic_DNA"/>
</dbReference>
<dbReference type="RefSeq" id="WP_124539836.1">
    <property type="nucleotide sequence ID" value="NZ_QUSW01000002.1"/>
</dbReference>
<feature type="region of interest" description="Disordered" evidence="1">
    <location>
        <begin position="160"/>
        <end position="186"/>
    </location>
</feature>
<feature type="compositionally biased region" description="Basic and acidic residues" evidence="1">
    <location>
        <begin position="160"/>
        <end position="171"/>
    </location>
</feature>
<evidence type="ECO:0000313" key="4">
    <source>
        <dbReference type="Proteomes" id="UP000267464"/>
    </source>
</evidence>
<evidence type="ECO:0000256" key="1">
    <source>
        <dbReference type="SAM" id="MobiDB-lite"/>
    </source>
</evidence>
<dbReference type="OrthoDB" id="8898809at2"/>
<organism evidence="3 4">
    <name type="scientific">Piscinibacter terrae</name>
    <dbReference type="NCBI Taxonomy" id="2496871"/>
    <lineage>
        <taxon>Bacteria</taxon>
        <taxon>Pseudomonadati</taxon>
        <taxon>Pseudomonadota</taxon>
        <taxon>Betaproteobacteria</taxon>
        <taxon>Burkholderiales</taxon>
        <taxon>Sphaerotilaceae</taxon>
        <taxon>Piscinibacter</taxon>
    </lineage>
</organism>
<dbReference type="InterPro" id="IPR012312">
    <property type="entry name" value="Hemerythrin-like"/>
</dbReference>
<proteinExistence type="predicted"/>
<dbReference type="Pfam" id="PF01814">
    <property type="entry name" value="Hemerythrin"/>
    <property type="match status" value="1"/>
</dbReference>
<accession>A0A3N7JVN6</accession>
<sequence length="186" mass="20739">MGIPADIDPAALLDGFDVLDECHRQSLFMLGRLAALITRLGSIGADSEARSMAADIVRHFSTTVRQHHADEERYVFPKLASLGNADVTQAVLRLQCDHDWLEENWMELSPQLDAVACGLNWFDLDTLREAAQVFIALSHDHIALEESFIYPEAKARLQGRERSNMGRDMAARRAALRRKAAAPGTR</sequence>
<evidence type="ECO:0000313" key="3">
    <source>
        <dbReference type="EMBL" id="RQP24929.1"/>
    </source>
</evidence>
<dbReference type="Proteomes" id="UP000267464">
    <property type="component" value="Unassembled WGS sequence"/>
</dbReference>
<evidence type="ECO:0000259" key="2">
    <source>
        <dbReference type="Pfam" id="PF01814"/>
    </source>
</evidence>
<protein>
    <submittedName>
        <fullName evidence="3">Hemerythrin domain-containing protein</fullName>
    </submittedName>
</protein>
<comment type="caution">
    <text evidence="3">The sequence shown here is derived from an EMBL/GenBank/DDBJ whole genome shotgun (WGS) entry which is preliminary data.</text>
</comment>
<dbReference type="AlphaFoldDB" id="A0A3N7JVN6"/>
<gene>
    <name evidence="3" type="ORF">DZC73_08670</name>
</gene>
<dbReference type="Gene3D" id="1.20.120.520">
    <property type="entry name" value="nmb1532 protein domain like"/>
    <property type="match status" value="1"/>
</dbReference>
<name>A0A3N7JVN6_9BURK</name>